<dbReference type="EMBL" id="JARJCN010000092">
    <property type="protein sequence ID" value="KAJ7075590.1"/>
    <property type="molecule type" value="Genomic_DNA"/>
</dbReference>
<organism evidence="2 3">
    <name type="scientific">Mycena belliarum</name>
    <dbReference type="NCBI Taxonomy" id="1033014"/>
    <lineage>
        <taxon>Eukaryota</taxon>
        <taxon>Fungi</taxon>
        <taxon>Dikarya</taxon>
        <taxon>Basidiomycota</taxon>
        <taxon>Agaricomycotina</taxon>
        <taxon>Agaricomycetes</taxon>
        <taxon>Agaricomycetidae</taxon>
        <taxon>Agaricales</taxon>
        <taxon>Marasmiineae</taxon>
        <taxon>Mycenaceae</taxon>
        <taxon>Mycena</taxon>
    </lineage>
</organism>
<evidence type="ECO:0000256" key="1">
    <source>
        <dbReference type="SAM" id="MobiDB-lite"/>
    </source>
</evidence>
<comment type="caution">
    <text evidence="2">The sequence shown here is derived from an EMBL/GenBank/DDBJ whole genome shotgun (WGS) entry which is preliminary data.</text>
</comment>
<accession>A0AAD6XJF7</accession>
<protein>
    <submittedName>
        <fullName evidence="2">Uncharacterized protein</fullName>
    </submittedName>
</protein>
<feature type="region of interest" description="Disordered" evidence="1">
    <location>
        <begin position="22"/>
        <end position="94"/>
    </location>
</feature>
<keyword evidence="3" id="KW-1185">Reference proteome</keyword>
<feature type="compositionally biased region" description="Basic and acidic residues" evidence="1">
    <location>
        <begin position="220"/>
        <end position="230"/>
    </location>
</feature>
<feature type="region of interest" description="Disordered" evidence="1">
    <location>
        <begin position="389"/>
        <end position="411"/>
    </location>
</feature>
<dbReference type="AlphaFoldDB" id="A0AAD6XJF7"/>
<proteinExistence type="predicted"/>
<evidence type="ECO:0000313" key="2">
    <source>
        <dbReference type="EMBL" id="KAJ7075590.1"/>
    </source>
</evidence>
<dbReference type="Proteomes" id="UP001222325">
    <property type="component" value="Unassembled WGS sequence"/>
</dbReference>
<name>A0AAD6XJF7_9AGAR</name>
<gene>
    <name evidence="2" type="ORF">B0H15DRAFT_652707</name>
</gene>
<feature type="compositionally biased region" description="Polar residues" evidence="1">
    <location>
        <begin position="177"/>
        <end position="190"/>
    </location>
</feature>
<feature type="compositionally biased region" description="Low complexity" evidence="1">
    <location>
        <begin position="197"/>
        <end position="213"/>
    </location>
</feature>
<sequence>MSRRTGFLDKEFHRVREKLDAEWKRASRPLKNSASASALNDGPTQLVRAPTDPQQPPRLSPLLADLARKERERDAEAPVPQSMRSVSDPLPLPSSFPINPVRPALGSHRGSVDSVTSLPLLGMVRGVPVGNRVPLRVMNPGDRMSMSSSSGSAVIEPPKAKVPRSSPLRDGVAFNVPESNSLADPQTHTLQLPGRTASDSSGLSEGASSSGSSRKSRNRKDKERKSHVEGGEGGQEKILIVLLDEKDRPDEKGKSKSLPAADATWHGLERRLSTLSGRILPPPGSVHDSPWVGPLVHLDEDVTYLNTPAESESESDDDEDRRPGVVVPIKSLLSAMGYLTPDAAVMGGTPSPYGSYAALPGATPYSSPYVPAAPMTYSSPYVSPYNSPYNVSASQPPSRPQTPVSWGPPSAPASVPPWASPGGGYPLTNYTSPVPGGYSLYASPAVGYASPVAGYAASAGYATSASYAPFGAVYASPAALYASSAAGYASPYPNASPNLAAGYSSPYVPPLDEPGAGFYYS</sequence>
<feature type="region of interest" description="Disordered" evidence="1">
    <location>
        <begin position="138"/>
        <end position="238"/>
    </location>
</feature>
<feature type="compositionally biased region" description="Basic and acidic residues" evidence="1">
    <location>
        <begin position="66"/>
        <end position="76"/>
    </location>
</feature>
<evidence type="ECO:0000313" key="3">
    <source>
        <dbReference type="Proteomes" id="UP001222325"/>
    </source>
</evidence>
<reference evidence="2" key="1">
    <citation type="submission" date="2023-03" db="EMBL/GenBank/DDBJ databases">
        <title>Massive genome expansion in bonnet fungi (Mycena s.s.) driven by repeated elements and novel gene families across ecological guilds.</title>
        <authorList>
            <consortium name="Lawrence Berkeley National Laboratory"/>
            <person name="Harder C.B."/>
            <person name="Miyauchi S."/>
            <person name="Viragh M."/>
            <person name="Kuo A."/>
            <person name="Thoen E."/>
            <person name="Andreopoulos B."/>
            <person name="Lu D."/>
            <person name="Skrede I."/>
            <person name="Drula E."/>
            <person name="Henrissat B."/>
            <person name="Morin E."/>
            <person name="Kohler A."/>
            <person name="Barry K."/>
            <person name="LaButti K."/>
            <person name="Morin E."/>
            <person name="Salamov A."/>
            <person name="Lipzen A."/>
            <person name="Mereny Z."/>
            <person name="Hegedus B."/>
            <person name="Baldrian P."/>
            <person name="Stursova M."/>
            <person name="Weitz H."/>
            <person name="Taylor A."/>
            <person name="Grigoriev I.V."/>
            <person name="Nagy L.G."/>
            <person name="Martin F."/>
            <person name="Kauserud H."/>
        </authorList>
    </citation>
    <scope>NUCLEOTIDE SEQUENCE</scope>
    <source>
        <strain evidence="2">CBHHK173m</strain>
    </source>
</reference>